<dbReference type="PATRIC" id="fig|1317121.7.peg.3666"/>
<keyword evidence="10" id="KW-1185">Reference proteome</keyword>
<evidence type="ECO:0000313" key="10">
    <source>
        <dbReference type="Proteomes" id="UP000036938"/>
    </source>
</evidence>
<dbReference type="InterPro" id="IPR010130">
    <property type="entry name" value="T1SS_OMP_TolC"/>
</dbReference>
<evidence type="ECO:0000256" key="8">
    <source>
        <dbReference type="SAM" id="SignalP"/>
    </source>
</evidence>
<keyword evidence="3" id="KW-0813">Transport</keyword>
<dbReference type="Gene3D" id="1.20.1600.10">
    <property type="entry name" value="Outer membrane efflux proteins (OEP)"/>
    <property type="match status" value="1"/>
</dbReference>
<keyword evidence="7" id="KW-0998">Cell outer membrane</keyword>
<evidence type="ECO:0000256" key="7">
    <source>
        <dbReference type="ARBA" id="ARBA00023237"/>
    </source>
</evidence>
<evidence type="ECO:0000256" key="6">
    <source>
        <dbReference type="ARBA" id="ARBA00023136"/>
    </source>
</evidence>
<dbReference type="Proteomes" id="UP000036938">
    <property type="component" value="Unassembled WGS sequence"/>
</dbReference>
<dbReference type="NCBIfam" id="TIGR01844">
    <property type="entry name" value="type_I_sec_TolC"/>
    <property type="match status" value="1"/>
</dbReference>
<keyword evidence="8" id="KW-0732">Signal</keyword>
<gene>
    <name evidence="9" type="ORF">ATO11_14715</name>
</gene>
<dbReference type="InterPro" id="IPR051906">
    <property type="entry name" value="TolC-like"/>
</dbReference>
<evidence type="ECO:0000256" key="2">
    <source>
        <dbReference type="ARBA" id="ARBA00007613"/>
    </source>
</evidence>
<accession>A0A0L1JLU7</accession>
<evidence type="ECO:0000256" key="1">
    <source>
        <dbReference type="ARBA" id="ARBA00004442"/>
    </source>
</evidence>
<evidence type="ECO:0000256" key="3">
    <source>
        <dbReference type="ARBA" id="ARBA00022448"/>
    </source>
</evidence>
<dbReference type="GO" id="GO:0015562">
    <property type="term" value="F:efflux transmembrane transporter activity"/>
    <property type="evidence" value="ECO:0007669"/>
    <property type="project" value="InterPro"/>
</dbReference>
<proteinExistence type="inferred from homology"/>
<dbReference type="RefSeq" id="WP_050531673.1">
    <property type="nucleotide sequence ID" value="NZ_AQQZ01000007.1"/>
</dbReference>
<dbReference type="PANTHER" id="PTHR30026">
    <property type="entry name" value="OUTER MEMBRANE PROTEIN TOLC"/>
    <property type="match status" value="1"/>
</dbReference>
<feature type="chain" id="PRO_5005553695" evidence="8">
    <location>
        <begin position="23"/>
        <end position="467"/>
    </location>
</feature>
<comment type="similarity">
    <text evidence="2">Belongs to the outer membrane factor (OMF) (TC 1.B.17) family.</text>
</comment>
<organism evidence="9 10">
    <name type="scientific">Pseudaestuariivita atlantica</name>
    <dbReference type="NCBI Taxonomy" id="1317121"/>
    <lineage>
        <taxon>Bacteria</taxon>
        <taxon>Pseudomonadati</taxon>
        <taxon>Pseudomonadota</taxon>
        <taxon>Alphaproteobacteria</taxon>
        <taxon>Rhodobacterales</taxon>
        <taxon>Paracoccaceae</taxon>
        <taxon>Pseudaestuariivita</taxon>
    </lineage>
</organism>
<evidence type="ECO:0000313" key="9">
    <source>
        <dbReference type="EMBL" id="KNG92729.1"/>
    </source>
</evidence>
<dbReference type="Pfam" id="PF02321">
    <property type="entry name" value="OEP"/>
    <property type="match status" value="2"/>
</dbReference>
<comment type="subcellular location">
    <subcellularLocation>
        <location evidence="1">Cell outer membrane</location>
    </subcellularLocation>
</comment>
<sequence length="467" mass="50225">MQHWIRRTAGALALSVVCAGQAASETLADALVSAYTHSGLLDQNRALLRAADEDVAIAVSALRPVINWSASFGRTLRRSNSIQTGFVTSNSASTDIEIALVAELTLIDFGANRLAIDAAKESVLATRERLISVEQQVLLRAVRAFMNVQREAENVALRQNNLRLLRQERRAAQDRFNVGEVTRTDVSLAEARLASAESLLASSIGALDQAREEYAAVVGHPPGHLVAPRSLPKTASSEDAAKAIAVRTHPDMREAQRNVTVAELNILRAEAQTKPTVSLQGRIGASESAPRRNAQQFGSISLEASGPVYQGGRLPALIRQAAANRDATRGALHNVRHAVRLNVGTAWSQVAVAQASRRASQAQIRAARVAFEGVREEAKLGARTTLDVLDAEQELLNARASEISAAVDEYIAAYTLLSAMGLLTVEHLNLPVQQYDPAAYYNLVKDAPGNSLQGQKLDRVLKALGKQ</sequence>
<comment type="caution">
    <text evidence="9">The sequence shown here is derived from an EMBL/GenBank/DDBJ whole genome shotgun (WGS) entry which is preliminary data.</text>
</comment>
<dbReference type="AlphaFoldDB" id="A0A0L1JLU7"/>
<dbReference type="OrthoDB" id="9789368at2"/>
<name>A0A0L1JLU7_9RHOB</name>
<evidence type="ECO:0000256" key="4">
    <source>
        <dbReference type="ARBA" id="ARBA00022452"/>
    </source>
</evidence>
<keyword evidence="5" id="KW-0812">Transmembrane</keyword>
<dbReference type="GO" id="GO:0009279">
    <property type="term" value="C:cell outer membrane"/>
    <property type="evidence" value="ECO:0007669"/>
    <property type="project" value="UniProtKB-SubCell"/>
</dbReference>
<dbReference type="STRING" id="1317121.ATO11_14715"/>
<dbReference type="GO" id="GO:1990281">
    <property type="term" value="C:efflux pump complex"/>
    <property type="evidence" value="ECO:0007669"/>
    <property type="project" value="TreeGrafter"/>
</dbReference>
<dbReference type="InterPro" id="IPR003423">
    <property type="entry name" value="OMP_efflux"/>
</dbReference>
<keyword evidence="4" id="KW-1134">Transmembrane beta strand</keyword>
<keyword evidence="6" id="KW-0472">Membrane</keyword>
<reference evidence="9 10" key="1">
    <citation type="journal article" date="2015" name="Int. J. Syst. Evol. Microbiol.">
        <title>Aestuariivita atlantica sp. nov., isolated from deep sea sediment of the Atlantic Ocean.</title>
        <authorList>
            <person name="Li G."/>
            <person name="Lai Q."/>
            <person name="Du Y."/>
            <person name="Liu X."/>
            <person name="Sun F."/>
            <person name="Shao Z."/>
        </authorList>
    </citation>
    <scope>NUCLEOTIDE SEQUENCE [LARGE SCALE GENOMIC DNA]</scope>
    <source>
        <strain evidence="9 10">22II-S11-z3</strain>
    </source>
</reference>
<dbReference type="PANTHER" id="PTHR30026:SF22">
    <property type="entry name" value="OUTER MEMBRANE EFFLUX PROTEIN"/>
    <property type="match status" value="1"/>
</dbReference>
<dbReference type="EMBL" id="AQQZ01000007">
    <property type="protein sequence ID" value="KNG92729.1"/>
    <property type="molecule type" value="Genomic_DNA"/>
</dbReference>
<dbReference type="GO" id="GO:0015288">
    <property type="term" value="F:porin activity"/>
    <property type="evidence" value="ECO:0007669"/>
    <property type="project" value="TreeGrafter"/>
</dbReference>
<dbReference type="SUPFAM" id="SSF56954">
    <property type="entry name" value="Outer membrane efflux proteins (OEP)"/>
    <property type="match status" value="1"/>
</dbReference>
<feature type="signal peptide" evidence="8">
    <location>
        <begin position="1"/>
        <end position="22"/>
    </location>
</feature>
<evidence type="ECO:0000256" key="5">
    <source>
        <dbReference type="ARBA" id="ARBA00022692"/>
    </source>
</evidence>
<protein>
    <submittedName>
        <fullName evidence="9">Transporter</fullName>
    </submittedName>
</protein>